<evidence type="ECO:0000313" key="1">
    <source>
        <dbReference type="EMBL" id="CAA7265865.1"/>
    </source>
</evidence>
<name>A0A8S0W0Y4_CYCAE</name>
<keyword evidence="2" id="KW-1185">Reference proteome</keyword>
<reference evidence="1 2" key="1">
    <citation type="submission" date="2020-01" db="EMBL/GenBank/DDBJ databases">
        <authorList>
            <person name="Gupta K D."/>
        </authorList>
    </citation>
    <scope>NUCLEOTIDE SEQUENCE [LARGE SCALE GENOMIC DNA]</scope>
</reference>
<dbReference type="Proteomes" id="UP000467700">
    <property type="component" value="Unassembled WGS sequence"/>
</dbReference>
<comment type="caution">
    <text evidence="1">The sequence shown here is derived from an EMBL/GenBank/DDBJ whole genome shotgun (WGS) entry which is preliminary data.</text>
</comment>
<gene>
    <name evidence="1" type="ORF">AAE3_LOCUS8120</name>
</gene>
<proteinExistence type="predicted"/>
<protein>
    <recommendedName>
        <fullName evidence="3">F-box domain-containing protein</fullName>
    </recommendedName>
</protein>
<dbReference type="EMBL" id="CACVBS010000051">
    <property type="protein sequence ID" value="CAA7265865.1"/>
    <property type="molecule type" value="Genomic_DNA"/>
</dbReference>
<dbReference type="InterPro" id="IPR032675">
    <property type="entry name" value="LRR_dom_sf"/>
</dbReference>
<evidence type="ECO:0000313" key="2">
    <source>
        <dbReference type="Proteomes" id="UP000467700"/>
    </source>
</evidence>
<sequence length="506" mass="55943">MLVTQGSRAPRVYGRSLPSRTEEEVTVGIHGFGLESDSSKLDAPRLGDMEGGAVGALPERRVCASYITTTAGCWPPAVSPSLAQLVRSRRVFRMPLFDFLSSLFATRAWPPSPTHCPEDTTPTQAPTPTAVPPIPLELVLTVIETACADADSDEDRNRLLSTCSLVCKAWSTASQRLLFSSITLRSQSSFQLFMNAVDRTTDHGRTLGDAVKRMRVVLDHNQPFSLHHHSFALAVTVCPNIQELDIALYGCAEPGKDVVGVPDVSRLRRSAPSFDEQTISLLKSGPSIKTLHFSNWSENQQSIFQLLDIWPSLQTLSIGGTAPQHLQDSPPPFPCALEAVRFNFQSTPSADFMKWLLHNSAGSLRSLHFDRDPCIEVFEYLVNAFGSQLQSMSFPGFASLEYASLIPRCTRLRELRTETPSCPSAFYKHLPGNLDRLVFGLDHETSLHSIIDFVKTHDMLKNVEVLLWEGGLNHSLLPPLKMACALQGTELTISHDLQRFRATTMM</sequence>
<dbReference type="Gene3D" id="3.80.10.10">
    <property type="entry name" value="Ribonuclease Inhibitor"/>
    <property type="match status" value="1"/>
</dbReference>
<dbReference type="OrthoDB" id="2522283at2759"/>
<organism evidence="1 2">
    <name type="scientific">Cyclocybe aegerita</name>
    <name type="common">Black poplar mushroom</name>
    <name type="synonym">Agrocybe aegerita</name>
    <dbReference type="NCBI Taxonomy" id="1973307"/>
    <lineage>
        <taxon>Eukaryota</taxon>
        <taxon>Fungi</taxon>
        <taxon>Dikarya</taxon>
        <taxon>Basidiomycota</taxon>
        <taxon>Agaricomycotina</taxon>
        <taxon>Agaricomycetes</taxon>
        <taxon>Agaricomycetidae</taxon>
        <taxon>Agaricales</taxon>
        <taxon>Agaricineae</taxon>
        <taxon>Bolbitiaceae</taxon>
        <taxon>Cyclocybe</taxon>
    </lineage>
</organism>
<dbReference type="SUPFAM" id="SSF52047">
    <property type="entry name" value="RNI-like"/>
    <property type="match status" value="1"/>
</dbReference>
<evidence type="ECO:0008006" key="3">
    <source>
        <dbReference type="Google" id="ProtNLM"/>
    </source>
</evidence>
<dbReference type="AlphaFoldDB" id="A0A8S0W0Y4"/>
<accession>A0A8S0W0Y4</accession>